<dbReference type="Pfam" id="PF12831">
    <property type="entry name" value="FAD_oxidored"/>
    <property type="match status" value="1"/>
</dbReference>
<name>A0A1I1EWE7_9SPHI</name>
<evidence type="ECO:0000313" key="1">
    <source>
        <dbReference type="EMBL" id="SFB91287.1"/>
    </source>
</evidence>
<evidence type="ECO:0000313" key="2">
    <source>
        <dbReference type="Proteomes" id="UP000199577"/>
    </source>
</evidence>
<dbReference type="EMBL" id="FOLL01000002">
    <property type="protein sequence ID" value="SFB91287.1"/>
    <property type="molecule type" value="Genomic_DNA"/>
</dbReference>
<dbReference type="Proteomes" id="UP000199577">
    <property type="component" value="Unassembled WGS sequence"/>
</dbReference>
<keyword evidence="2" id="KW-1185">Reference proteome</keyword>
<proteinExistence type="predicted"/>
<reference evidence="1 2" key="1">
    <citation type="submission" date="2016-10" db="EMBL/GenBank/DDBJ databases">
        <authorList>
            <person name="de Groot N.N."/>
        </authorList>
    </citation>
    <scope>NUCLEOTIDE SEQUENCE [LARGE SCALE GENOMIC DNA]</scope>
    <source>
        <strain evidence="1 2">DSM 22900</strain>
    </source>
</reference>
<organism evidence="1 2">
    <name type="scientific">Parapedobacter composti</name>
    <dbReference type="NCBI Taxonomy" id="623281"/>
    <lineage>
        <taxon>Bacteria</taxon>
        <taxon>Pseudomonadati</taxon>
        <taxon>Bacteroidota</taxon>
        <taxon>Sphingobacteriia</taxon>
        <taxon>Sphingobacteriales</taxon>
        <taxon>Sphingobacteriaceae</taxon>
        <taxon>Parapedobacter</taxon>
    </lineage>
</organism>
<dbReference type="AlphaFoldDB" id="A0A1I1EWE7"/>
<sequence length="434" mass="48106">MNRNYIIILTVLLLFPGWALAQRNRPQLLVYGYGADAYAAALQSSMSNMQTVWVINGEKLVPELTSDMISVTSNTDLDAGVWADLLGATLRHDKRNDSVSAIAKRRINPRIVQNVMDSVLNAAKNLVIIEGGQLRSVKKSGKYWQVELADRSRFKVRALVDASTDAYLYRLAKGEADTLSVRTPVPDTYFQAVPYDGLARTGVAVGDLGAGPFTLPLASMIPADDSNLFVTRKLPVLQYLLRGTPDDIPLLMHAGQAVGATAAYAAFFKTTSDKLDVRTIQGELLQYGARLIPFADVPIQHPHFDVAQRIGATGILLGKPVEGGGLHFDWDAAVTAAEIKPVLNQLFSRSQIWFVNHASVDTLMLPDLFSYLKFVGQRGNELEEYVKKNWKRRFQFEGEYDEKQVVTRRIFAVLLDVYCQPFAVKVGLDGTIQR</sequence>
<accession>A0A1I1EWE7</accession>
<protein>
    <submittedName>
        <fullName evidence="1">FAD dependent oxidoreductase</fullName>
    </submittedName>
</protein>
<dbReference type="RefSeq" id="WP_170845618.1">
    <property type="nucleotide sequence ID" value="NZ_FOLL01000002.1"/>
</dbReference>
<dbReference type="STRING" id="623281.SAMN05421747_10262"/>
<gene>
    <name evidence="1" type="ORF">SAMN05421747_10262</name>
</gene>